<dbReference type="EMBL" id="BOLY01000006">
    <property type="protein sequence ID" value="GIZ46955.1"/>
    <property type="molecule type" value="Genomic_DNA"/>
</dbReference>
<protein>
    <recommendedName>
        <fullName evidence="1">Heterokaryon incompatibility domain-containing protein</fullName>
    </recommendedName>
</protein>
<dbReference type="Pfam" id="PF06985">
    <property type="entry name" value="HET"/>
    <property type="match status" value="1"/>
</dbReference>
<gene>
    <name evidence="2" type="ORF">CKM354_001005700</name>
</gene>
<dbReference type="AlphaFoldDB" id="A0A9P3CUL4"/>
<dbReference type="InterPro" id="IPR010730">
    <property type="entry name" value="HET"/>
</dbReference>
<dbReference type="PANTHER" id="PTHR24148:SF64">
    <property type="entry name" value="HETEROKARYON INCOMPATIBILITY DOMAIN-CONTAINING PROTEIN"/>
    <property type="match status" value="1"/>
</dbReference>
<sequence>MATHTPKGDLALVPFKYEKLNSDCIRLLQILPGDRKEGIRLSISNNVPYIAKPIHYHALSYCWGKANRRVPIDLDGCSFFVTRNLRRALRIIRERRPPLDQVQYIWIDAICINQQDVEEKNRQVAQMWRIYRGASTVLSWLGRAVDGDIVLFEQLRSIQQAIDDGTVRKHEGRTWVMVKADGSTTEPKSDATLIALWRCLLPADEKERELSASRMHNFLSRKYFTRVWMIPEVVQAVQLQFLVGKLSCSWDALDIFLTIIPGTVQRHNVSRISTMAIRARVENLGGSANIKGPLEQVLTCLNNLGHLQCGDIRDRIFAMLGLPFIREHDPHMTLQADYVIDADQLFIVSLSWIDAVFANGQAPEKVQHFAGIIMSALARSLEIAFVAPHHFAKWVRGHASWHCSDLPQRISVPSGKSIDCTGPIMQHLLNQVDPRSQENEGLWNGVYSSYAKPPWAMFAGEDRILGASELMAIGFDEEPLQKLSPAKRRQTKLERIFDLKKQSMHQGFKQKSVQYDAKRRGGHFLPSELKYLEELNSRQSVTAKGIEALSASIAKDEEEMRQNNELDDLSSEAKWTKYLSDNLLK</sequence>
<accession>A0A9P3CUL4</accession>
<name>A0A9P3CUL4_9PEZI</name>
<comment type="caution">
    <text evidence="2">The sequence shown here is derived from an EMBL/GenBank/DDBJ whole genome shotgun (WGS) entry which is preliminary data.</text>
</comment>
<evidence type="ECO:0000259" key="1">
    <source>
        <dbReference type="Pfam" id="PF06985"/>
    </source>
</evidence>
<proteinExistence type="predicted"/>
<dbReference type="Proteomes" id="UP000825890">
    <property type="component" value="Unassembled WGS sequence"/>
</dbReference>
<evidence type="ECO:0000313" key="2">
    <source>
        <dbReference type="EMBL" id="GIZ46955.1"/>
    </source>
</evidence>
<keyword evidence="3" id="KW-1185">Reference proteome</keyword>
<dbReference type="OrthoDB" id="3921930at2759"/>
<dbReference type="InterPro" id="IPR052895">
    <property type="entry name" value="HetReg/Transcr_Mod"/>
</dbReference>
<feature type="domain" description="Heterokaryon incompatibility" evidence="1">
    <location>
        <begin position="56"/>
        <end position="232"/>
    </location>
</feature>
<organism evidence="2 3">
    <name type="scientific">Cercospora kikuchii</name>
    <dbReference type="NCBI Taxonomy" id="84275"/>
    <lineage>
        <taxon>Eukaryota</taxon>
        <taxon>Fungi</taxon>
        <taxon>Dikarya</taxon>
        <taxon>Ascomycota</taxon>
        <taxon>Pezizomycotina</taxon>
        <taxon>Dothideomycetes</taxon>
        <taxon>Dothideomycetidae</taxon>
        <taxon>Mycosphaerellales</taxon>
        <taxon>Mycosphaerellaceae</taxon>
        <taxon>Cercospora</taxon>
    </lineage>
</organism>
<reference evidence="2 3" key="1">
    <citation type="submission" date="2021-01" db="EMBL/GenBank/DDBJ databases">
        <title>Cercospora kikuchii MAFF 305040 whole genome shotgun sequence.</title>
        <authorList>
            <person name="Kashiwa T."/>
            <person name="Suzuki T."/>
        </authorList>
    </citation>
    <scope>NUCLEOTIDE SEQUENCE [LARGE SCALE GENOMIC DNA]</scope>
    <source>
        <strain evidence="2 3">MAFF 305040</strain>
    </source>
</reference>
<dbReference type="GeneID" id="68295632"/>
<evidence type="ECO:0000313" key="3">
    <source>
        <dbReference type="Proteomes" id="UP000825890"/>
    </source>
</evidence>
<dbReference type="RefSeq" id="XP_044661442.1">
    <property type="nucleotide sequence ID" value="XM_044805507.1"/>
</dbReference>
<dbReference type="PANTHER" id="PTHR24148">
    <property type="entry name" value="ANKYRIN REPEAT DOMAIN-CONTAINING PROTEIN 39 HOMOLOG-RELATED"/>
    <property type="match status" value="1"/>
</dbReference>